<evidence type="ECO:0000313" key="2">
    <source>
        <dbReference type="Proteomes" id="UP000681720"/>
    </source>
</evidence>
<comment type="caution">
    <text evidence="1">The sequence shown here is derived from an EMBL/GenBank/DDBJ whole genome shotgun (WGS) entry which is preliminary data.</text>
</comment>
<dbReference type="AlphaFoldDB" id="A0A8S2UXN4"/>
<proteinExistence type="predicted"/>
<reference evidence="1" key="1">
    <citation type="submission" date="2021-02" db="EMBL/GenBank/DDBJ databases">
        <authorList>
            <person name="Nowell W R."/>
        </authorList>
    </citation>
    <scope>NUCLEOTIDE SEQUENCE</scope>
</reference>
<name>A0A8S2UXN4_9BILA</name>
<dbReference type="EMBL" id="CAJOBJ010048373">
    <property type="protein sequence ID" value="CAF4361774.1"/>
    <property type="molecule type" value="Genomic_DNA"/>
</dbReference>
<organism evidence="1 2">
    <name type="scientific">Rotaria magnacalcarata</name>
    <dbReference type="NCBI Taxonomy" id="392030"/>
    <lineage>
        <taxon>Eukaryota</taxon>
        <taxon>Metazoa</taxon>
        <taxon>Spiralia</taxon>
        <taxon>Gnathifera</taxon>
        <taxon>Rotifera</taxon>
        <taxon>Eurotatoria</taxon>
        <taxon>Bdelloidea</taxon>
        <taxon>Philodinida</taxon>
        <taxon>Philodinidae</taxon>
        <taxon>Rotaria</taxon>
    </lineage>
</organism>
<protein>
    <submittedName>
        <fullName evidence="1">Uncharacterized protein</fullName>
    </submittedName>
</protein>
<accession>A0A8S2UXN4</accession>
<sequence>TWLSKIKPFVTKRPSPEYRSQGFTIKEVGPEKFAGKGFEEIQNDAEKMLQRAMLLVDS</sequence>
<feature type="non-terminal residue" evidence="1">
    <location>
        <position position="1"/>
    </location>
</feature>
<dbReference type="Proteomes" id="UP000681720">
    <property type="component" value="Unassembled WGS sequence"/>
</dbReference>
<gene>
    <name evidence="1" type="ORF">GIL414_LOCUS28438</name>
</gene>
<evidence type="ECO:0000313" key="1">
    <source>
        <dbReference type="EMBL" id="CAF4361774.1"/>
    </source>
</evidence>